<dbReference type="AlphaFoldDB" id="A0A1J9PZU3"/>
<dbReference type="Gene3D" id="3.30.200.20">
    <property type="entry name" value="Phosphorylase Kinase, domain 1"/>
    <property type="match status" value="1"/>
</dbReference>
<dbReference type="EMBL" id="LGTZ01001425">
    <property type="protein sequence ID" value="OJD21410.1"/>
    <property type="molecule type" value="Genomic_DNA"/>
</dbReference>
<reference evidence="2 3" key="1">
    <citation type="submission" date="2015-08" db="EMBL/GenBank/DDBJ databases">
        <title>Emmonsia species relationships and genome sequence.</title>
        <authorList>
            <person name="Cuomo C.A."/>
            <person name="Schwartz I.S."/>
            <person name="Kenyon C."/>
            <person name="De Hoog G.S."/>
            <person name="Govender N.P."/>
            <person name="Botha A."/>
            <person name="Moreno L."/>
            <person name="De Vries M."/>
            <person name="Munoz J.F."/>
            <person name="Stielow J.B."/>
        </authorList>
    </citation>
    <scope>NUCLEOTIDE SEQUENCE [LARGE SCALE GENOMIC DNA]</scope>
    <source>
        <strain evidence="2 3">EI222</strain>
    </source>
</reference>
<dbReference type="VEuPathDB" id="FungiDB:ACJ73_07246"/>
<dbReference type="OrthoDB" id="2906425at2759"/>
<comment type="caution">
    <text evidence="2">The sequence shown here is derived from an EMBL/GenBank/DDBJ whole genome shotgun (WGS) entry which is preliminary data.</text>
</comment>
<dbReference type="PANTHER" id="PTHR36091">
    <property type="entry name" value="ALTERED INHERITANCE OF MITOCHONDRIA PROTEIN 9, MITOCHONDRIAL"/>
    <property type="match status" value="1"/>
</dbReference>
<keyword evidence="3" id="KW-1185">Reference proteome</keyword>
<evidence type="ECO:0000313" key="3">
    <source>
        <dbReference type="Proteomes" id="UP000242791"/>
    </source>
</evidence>
<accession>A0A1J9PZU3</accession>
<dbReference type="Gene3D" id="3.90.1200.10">
    <property type="match status" value="1"/>
</dbReference>
<evidence type="ECO:0000313" key="2">
    <source>
        <dbReference type="EMBL" id="OJD21410.1"/>
    </source>
</evidence>
<organism evidence="2 3">
    <name type="scientific">Blastomyces percursus</name>
    <dbReference type="NCBI Taxonomy" id="1658174"/>
    <lineage>
        <taxon>Eukaryota</taxon>
        <taxon>Fungi</taxon>
        <taxon>Dikarya</taxon>
        <taxon>Ascomycota</taxon>
        <taxon>Pezizomycotina</taxon>
        <taxon>Eurotiomycetes</taxon>
        <taxon>Eurotiomycetidae</taxon>
        <taxon>Onygenales</taxon>
        <taxon>Ajellomycetaceae</taxon>
        <taxon>Blastomyces</taxon>
    </lineage>
</organism>
<gene>
    <name evidence="2" type="ORF">ACJ73_07246</name>
</gene>
<feature type="domain" description="Aminoglycoside phosphotransferase" evidence="1">
    <location>
        <begin position="311"/>
        <end position="354"/>
    </location>
</feature>
<protein>
    <recommendedName>
        <fullName evidence="1">Aminoglycoside phosphotransferase domain-containing protein</fullName>
    </recommendedName>
</protein>
<dbReference type="GO" id="GO:0005739">
    <property type="term" value="C:mitochondrion"/>
    <property type="evidence" value="ECO:0007669"/>
    <property type="project" value="TreeGrafter"/>
</dbReference>
<dbReference type="Proteomes" id="UP000242791">
    <property type="component" value="Unassembled WGS sequence"/>
</dbReference>
<name>A0A1J9PZU3_9EURO</name>
<dbReference type="InterPro" id="IPR011009">
    <property type="entry name" value="Kinase-like_dom_sf"/>
</dbReference>
<dbReference type="InterPro" id="IPR002575">
    <property type="entry name" value="Aminoglycoside_PTrfase"/>
</dbReference>
<evidence type="ECO:0000259" key="1">
    <source>
        <dbReference type="Pfam" id="PF01636"/>
    </source>
</evidence>
<dbReference type="InterPro" id="IPR051035">
    <property type="entry name" value="Mito_inheritance_9"/>
</dbReference>
<dbReference type="Pfam" id="PF01636">
    <property type="entry name" value="APH"/>
    <property type="match status" value="2"/>
</dbReference>
<proteinExistence type="predicted"/>
<sequence>MGGYFSSDCRRVHQTQRDLQDSKHDLEALHRYTSGRWLWNEHQQLACRYVKFDMSRLVELAASLIGSKYCVEAVKVSEGQYNKVFLLTMNDGREVVAKLPNPNAGRPYFTTASEVATMDFLRNILHLPVPKVYAWSSKASENPVGAEYIIMEKQAGVMLSDVWESMKGKQKAHIVLQVVDFEKTLASTKFTNLGALYYKDDLPARLNTSSPLYVDSDGKEVYSARFGIGPTNHRSFFDFGRGELDIDHGPWPTPVEFMIAIAHREILCSRAGLRYPLMPEGLFYGPRQYQPSSSKKLSALRNYLKVAPYVLPDNRATLTSVLWHGDLHLQNIFVDPEEPTRILGIVDWQCVSICPLFMQVTRPGFLDYNGPVPEGLQQIHLPGNFDSMTPDEQQKAKALHQAHTLHNLYLARSRQVNVETFQAMQGQDTLRHQISVIPGLTLMDYEPCLSSLLRDVEKGWPEIVGIRTDGLPLVPCPLQFSAAEIQEQKRDEELWAQGVRLMNDFISDTGCFKHWDGKVSTADYELSKRQLAEGIQRFLGREARNEEERKAWLKALPFLDQEETG</sequence>
<feature type="domain" description="Aminoglycoside phosphotransferase" evidence="1">
    <location>
        <begin position="75"/>
        <end position="191"/>
    </location>
</feature>
<dbReference type="PANTHER" id="PTHR36091:SF2">
    <property type="entry name" value="AMINOGLYCOSIDE PHOSPHOTRANSFERASE DOMAIN-CONTAINING PROTEIN"/>
    <property type="match status" value="1"/>
</dbReference>
<dbReference type="SUPFAM" id="SSF56112">
    <property type="entry name" value="Protein kinase-like (PK-like)"/>
    <property type="match status" value="1"/>
</dbReference>